<accession>A0ABY1KBK4</accession>
<proteinExistence type="predicted"/>
<dbReference type="InterPro" id="IPR007197">
    <property type="entry name" value="rSAM"/>
</dbReference>
<keyword evidence="3" id="KW-0408">Iron</keyword>
<dbReference type="InterPro" id="IPR050377">
    <property type="entry name" value="Radical_SAM_PqqE_MftC-like"/>
</dbReference>
<evidence type="ECO:0000256" key="4">
    <source>
        <dbReference type="ARBA" id="ARBA00023014"/>
    </source>
</evidence>
<dbReference type="InterPro" id="IPR058240">
    <property type="entry name" value="rSAM_sf"/>
</dbReference>
<dbReference type="InterPro" id="IPR023885">
    <property type="entry name" value="4Fe4S-binding_SPASM_dom"/>
</dbReference>
<dbReference type="Pfam" id="PF13186">
    <property type="entry name" value="SPASM"/>
    <property type="match status" value="1"/>
</dbReference>
<gene>
    <name evidence="6" type="ORF">SAMN05421578_11885</name>
</gene>
<keyword evidence="4" id="KW-0411">Iron-sulfur</keyword>
<keyword evidence="7" id="KW-1185">Reference proteome</keyword>
<dbReference type="PROSITE" id="PS51918">
    <property type="entry name" value="RADICAL_SAM"/>
    <property type="match status" value="1"/>
</dbReference>
<dbReference type="SFLD" id="SFLDG01067">
    <property type="entry name" value="SPASM/twitch_domain_containing"/>
    <property type="match status" value="1"/>
</dbReference>
<dbReference type="Pfam" id="PF04055">
    <property type="entry name" value="Radical_SAM"/>
    <property type="match status" value="1"/>
</dbReference>
<evidence type="ECO:0000259" key="5">
    <source>
        <dbReference type="PROSITE" id="PS51918"/>
    </source>
</evidence>
<dbReference type="SUPFAM" id="SSF102114">
    <property type="entry name" value="Radical SAM enzymes"/>
    <property type="match status" value="1"/>
</dbReference>
<dbReference type="SFLD" id="SFLDS00029">
    <property type="entry name" value="Radical_SAM"/>
    <property type="match status" value="1"/>
</dbReference>
<dbReference type="InterPro" id="IPR013785">
    <property type="entry name" value="Aldolase_TIM"/>
</dbReference>
<comment type="caution">
    <text evidence="6">The sequence shown here is derived from an EMBL/GenBank/DDBJ whole genome shotgun (WGS) entry which is preliminary data.</text>
</comment>
<evidence type="ECO:0000313" key="7">
    <source>
        <dbReference type="Proteomes" id="UP000186666"/>
    </source>
</evidence>
<dbReference type="CDD" id="cd01335">
    <property type="entry name" value="Radical_SAM"/>
    <property type="match status" value="1"/>
</dbReference>
<sequence length="458" mass="52250">MKDHALTSVLPDMNELLMKEQISESQRVVIYTHLTSPEKSSEVLMKELNVSLEEVKHAYKLIKEDTAIVDYIHSLYYHKRLFYQSANTIIKGWLTNPDNFSKLISGQPIVPDVLEVHSTKGTCNYSCTMCLWSDKNELTYTSKGLDIQGLMTFDEWKQLFDEANILGVKTIVFSGGGEFFQNRDAGDLIDYVSSLGMTIHIYSNGFNLEKLNHNIWESLKKAEQFRFSIHSPRPTTYNQITGMPEKVQALENVSNNVAKLRNAREEGSLLRIGIGFVIQPMNYSEILEMCDFSRDLGVDFLCIRKDEVDVTEGFSQIEFEIIRNQLIQIRERNNNGFYGNTTIDISDELVAWMDGLMPNKSRVSQCYVKYTRPTVSPYGIFAPCDLKAEPRFASSNYNLGNLKEQSLSEVADSLSEYFIPDKCNQCMPSSRTVNAIYDKLMNDCKLGISLDEQPFLIS</sequence>
<evidence type="ECO:0000256" key="3">
    <source>
        <dbReference type="ARBA" id="ARBA00023004"/>
    </source>
</evidence>
<organism evidence="6 7">
    <name type="scientific">Paenibacillus macquariensis</name>
    <dbReference type="NCBI Taxonomy" id="948756"/>
    <lineage>
        <taxon>Bacteria</taxon>
        <taxon>Bacillati</taxon>
        <taxon>Bacillota</taxon>
        <taxon>Bacilli</taxon>
        <taxon>Bacillales</taxon>
        <taxon>Paenibacillaceae</taxon>
        <taxon>Paenibacillus</taxon>
    </lineage>
</organism>
<dbReference type="RefSeq" id="WP_068588373.1">
    <property type="nucleotide sequence ID" value="NZ_FTNK01000018.1"/>
</dbReference>
<feature type="domain" description="Radical SAM core" evidence="5">
    <location>
        <begin position="108"/>
        <end position="332"/>
    </location>
</feature>
<protein>
    <submittedName>
        <fullName evidence="6">Radical SAM superfamily enzyme, MoaA/NifB/PqqE/SkfB family</fullName>
    </submittedName>
</protein>
<dbReference type="Proteomes" id="UP000186666">
    <property type="component" value="Unassembled WGS sequence"/>
</dbReference>
<keyword evidence="1" id="KW-0949">S-adenosyl-L-methionine</keyword>
<keyword evidence="2" id="KW-0479">Metal-binding</keyword>
<dbReference type="PANTHER" id="PTHR11228:SF7">
    <property type="entry name" value="PQQA PEPTIDE CYCLASE"/>
    <property type="match status" value="1"/>
</dbReference>
<dbReference type="PANTHER" id="PTHR11228">
    <property type="entry name" value="RADICAL SAM DOMAIN PROTEIN"/>
    <property type="match status" value="1"/>
</dbReference>
<dbReference type="EMBL" id="FTNK01000018">
    <property type="protein sequence ID" value="SIR55581.1"/>
    <property type="molecule type" value="Genomic_DNA"/>
</dbReference>
<evidence type="ECO:0000256" key="2">
    <source>
        <dbReference type="ARBA" id="ARBA00022723"/>
    </source>
</evidence>
<evidence type="ECO:0000313" key="6">
    <source>
        <dbReference type="EMBL" id="SIR55581.1"/>
    </source>
</evidence>
<reference evidence="6 7" key="1">
    <citation type="submission" date="2017-01" db="EMBL/GenBank/DDBJ databases">
        <authorList>
            <person name="Varghese N."/>
            <person name="Submissions S."/>
        </authorList>
    </citation>
    <scope>NUCLEOTIDE SEQUENCE [LARGE SCALE GENOMIC DNA]</scope>
    <source>
        <strain evidence="6 7">ATCC 23464</strain>
    </source>
</reference>
<name>A0ABY1KBK4_9BACL</name>
<evidence type="ECO:0000256" key="1">
    <source>
        <dbReference type="ARBA" id="ARBA00022691"/>
    </source>
</evidence>
<dbReference type="Gene3D" id="3.20.20.70">
    <property type="entry name" value="Aldolase class I"/>
    <property type="match status" value="1"/>
</dbReference>